<reference evidence="2 3" key="1">
    <citation type="submission" date="2022-09" db="EMBL/GenBank/DDBJ databases">
        <title>Enrichment on poylsaccharides allowed isolation of novel metabolic and taxonomic groups of Haloarchaea.</title>
        <authorList>
            <person name="Sorokin D.Y."/>
            <person name="Elcheninov A.G."/>
            <person name="Khizhniak T.V."/>
            <person name="Kolganova T.V."/>
            <person name="Kublanov I.V."/>
        </authorList>
    </citation>
    <scope>NUCLEOTIDE SEQUENCE [LARGE SCALE GENOMIC DNA]</scope>
    <source>
        <strain evidence="2 3">AArc-curdl1</strain>
    </source>
</reference>
<dbReference type="AlphaFoldDB" id="A0AAP2Z964"/>
<keyword evidence="3" id="KW-1185">Reference proteome</keyword>
<gene>
    <name evidence="2" type="ORF">OB919_13770</name>
</gene>
<proteinExistence type="predicted"/>
<dbReference type="Proteomes" id="UP001321047">
    <property type="component" value="Unassembled WGS sequence"/>
</dbReference>
<evidence type="ECO:0000313" key="2">
    <source>
        <dbReference type="EMBL" id="MCU4753029.1"/>
    </source>
</evidence>
<feature type="region of interest" description="Disordered" evidence="1">
    <location>
        <begin position="1"/>
        <end position="28"/>
    </location>
</feature>
<protein>
    <submittedName>
        <fullName evidence="2">Uncharacterized protein</fullName>
    </submittedName>
</protein>
<comment type="caution">
    <text evidence="2">The sequence shown here is derived from an EMBL/GenBank/DDBJ whole genome shotgun (WGS) entry which is preliminary data.</text>
</comment>
<evidence type="ECO:0000256" key="1">
    <source>
        <dbReference type="SAM" id="MobiDB-lite"/>
    </source>
</evidence>
<sequence>MNMATSDTNHDQGSIRLRQTNASTPAPRVRHVDQLPEETLTTVLTLLEGETRVASNEHDLIEGETIVFTDYYTVSRS</sequence>
<dbReference type="EMBL" id="JAOPJZ010000012">
    <property type="protein sequence ID" value="MCU4753029.1"/>
    <property type="molecule type" value="Genomic_DNA"/>
</dbReference>
<name>A0AAP2Z964_9EURY</name>
<dbReference type="RefSeq" id="WP_342809354.1">
    <property type="nucleotide sequence ID" value="NZ_JAOPJZ010000012.1"/>
</dbReference>
<organism evidence="2 3">
    <name type="scientific">Natronosalvus hydrolyticus</name>
    <dbReference type="NCBI Taxonomy" id="2979988"/>
    <lineage>
        <taxon>Archaea</taxon>
        <taxon>Methanobacteriati</taxon>
        <taxon>Methanobacteriota</taxon>
        <taxon>Stenosarchaea group</taxon>
        <taxon>Halobacteria</taxon>
        <taxon>Halobacteriales</taxon>
        <taxon>Natrialbaceae</taxon>
        <taxon>Natronosalvus</taxon>
    </lineage>
</organism>
<evidence type="ECO:0000313" key="3">
    <source>
        <dbReference type="Proteomes" id="UP001321047"/>
    </source>
</evidence>
<accession>A0AAP2Z964</accession>